<evidence type="ECO:0000313" key="3">
    <source>
        <dbReference type="Proteomes" id="UP000545507"/>
    </source>
</evidence>
<proteinExistence type="predicted"/>
<keyword evidence="3" id="KW-1185">Reference proteome</keyword>
<dbReference type="SUPFAM" id="SSF56935">
    <property type="entry name" value="Porins"/>
    <property type="match status" value="1"/>
</dbReference>
<dbReference type="EMBL" id="VYGV01000028">
    <property type="protein sequence ID" value="NWF48647.1"/>
    <property type="molecule type" value="Genomic_DNA"/>
</dbReference>
<name>A0A7Y8H2U0_9BURK</name>
<dbReference type="AlphaFoldDB" id="A0A7Y8H2U0"/>
<dbReference type="Proteomes" id="UP000545507">
    <property type="component" value="Unassembled WGS sequence"/>
</dbReference>
<gene>
    <name evidence="2" type="ORF">F3K02_25800</name>
</gene>
<dbReference type="Pfam" id="PF16966">
    <property type="entry name" value="Porin_8"/>
    <property type="match status" value="1"/>
</dbReference>
<feature type="signal peptide" evidence="1">
    <location>
        <begin position="1"/>
        <end position="22"/>
    </location>
</feature>
<protein>
    <recommendedName>
        <fullName evidence="4">Porin</fullName>
    </recommendedName>
</protein>
<organism evidence="2 3">
    <name type="scientific">Hydrogenophaga aromaticivorans</name>
    <dbReference type="NCBI Taxonomy" id="2610898"/>
    <lineage>
        <taxon>Bacteria</taxon>
        <taxon>Pseudomonadati</taxon>
        <taxon>Pseudomonadota</taxon>
        <taxon>Betaproteobacteria</taxon>
        <taxon>Burkholderiales</taxon>
        <taxon>Comamonadaceae</taxon>
        <taxon>Hydrogenophaga</taxon>
    </lineage>
</organism>
<evidence type="ECO:0008006" key="4">
    <source>
        <dbReference type="Google" id="ProtNLM"/>
    </source>
</evidence>
<evidence type="ECO:0000256" key="1">
    <source>
        <dbReference type="SAM" id="SignalP"/>
    </source>
</evidence>
<keyword evidence="1" id="KW-0732">Signal</keyword>
<dbReference type="InterPro" id="IPR016963">
    <property type="entry name" value="Glycoporin_RafY"/>
</dbReference>
<feature type="chain" id="PRO_5030983980" description="Porin" evidence="1">
    <location>
        <begin position="23"/>
        <end position="305"/>
    </location>
</feature>
<reference evidence="2 3" key="1">
    <citation type="submission" date="2019-09" db="EMBL/GenBank/DDBJ databases">
        <title>Hydrogenophaga aromatica sp. nov., isolated from a para-xylene-degrading enrichment culture.</title>
        <authorList>
            <person name="Tancsics A."/>
            <person name="Banerjee S."/>
        </authorList>
    </citation>
    <scope>NUCLEOTIDE SEQUENCE [LARGE SCALE GENOMIC DNA]</scope>
    <source>
        <strain evidence="2 3">D2P1</strain>
    </source>
</reference>
<comment type="caution">
    <text evidence="2">The sequence shown here is derived from an EMBL/GenBank/DDBJ whole genome shotgun (WGS) entry which is preliminary data.</text>
</comment>
<accession>A0A7Y8H2U0</accession>
<evidence type="ECO:0000313" key="2">
    <source>
        <dbReference type="EMBL" id="NWF48647.1"/>
    </source>
</evidence>
<sequence length="305" mass="31696">MHNVFKLAAVAALCSTAIAAHAELTLDANLELDTTYTNAVDAPASNARESDLGMGGRVEFNVGAKATNGDAFVAARASLLLKKDGDTGMDDMWVQFGNAGMDLKLGRFEAYDLFPVGKDTVVEYAGYTPYQANMLRGRKGRDVAHGALGVNAAPGLRFELGLVYSKDEGEARGIRPAVGYTTGPLTLRAGVESVKVVGSDASTENGIGLSVGYALSKDSNINVNFAKKEDDKTIGINAIIGAAGIGLIHGKGATSADKVTTVYAAYSLPLFGVKGATITPALSYSKGGTGTDDQVAVRARINYAF</sequence>
<dbReference type="RefSeq" id="WP_177139398.1">
    <property type="nucleotide sequence ID" value="NZ_VYGV01000028.1"/>
</dbReference>